<evidence type="ECO:0000313" key="6">
    <source>
        <dbReference type="Proteomes" id="UP000734854"/>
    </source>
</evidence>
<feature type="compositionally biased region" description="Gly residues" evidence="4">
    <location>
        <begin position="30"/>
        <end position="40"/>
    </location>
</feature>
<reference evidence="5 6" key="1">
    <citation type="submission" date="2020-08" db="EMBL/GenBank/DDBJ databases">
        <title>Plant Genome Project.</title>
        <authorList>
            <person name="Zhang R.-G."/>
        </authorList>
    </citation>
    <scope>NUCLEOTIDE SEQUENCE [LARGE SCALE GENOMIC DNA]</scope>
    <source>
        <tissue evidence="5">Rhizome</tissue>
    </source>
</reference>
<dbReference type="InterPro" id="IPR016024">
    <property type="entry name" value="ARM-type_fold"/>
</dbReference>
<keyword evidence="2" id="KW-0689">Ribosomal protein</keyword>
<keyword evidence="6" id="KW-1185">Reference proteome</keyword>
<organism evidence="5 6">
    <name type="scientific">Zingiber officinale</name>
    <name type="common">Ginger</name>
    <name type="synonym">Amomum zingiber</name>
    <dbReference type="NCBI Taxonomy" id="94328"/>
    <lineage>
        <taxon>Eukaryota</taxon>
        <taxon>Viridiplantae</taxon>
        <taxon>Streptophyta</taxon>
        <taxon>Embryophyta</taxon>
        <taxon>Tracheophyta</taxon>
        <taxon>Spermatophyta</taxon>
        <taxon>Magnoliopsida</taxon>
        <taxon>Liliopsida</taxon>
        <taxon>Zingiberales</taxon>
        <taxon>Zingiberaceae</taxon>
        <taxon>Zingiber</taxon>
    </lineage>
</organism>
<evidence type="ECO:0000256" key="2">
    <source>
        <dbReference type="ARBA" id="ARBA00022980"/>
    </source>
</evidence>
<proteinExistence type="inferred from homology"/>
<feature type="region of interest" description="Disordered" evidence="4">
    <location>
        <begin position="22"/>
        <end position="42"/>
    </location>
</feature>
<dbReference type="Gene3D" id="3.30.1230.20">
    <property type="match status" value="1"/>
</dbReference>
<comment type="caution">
    <text evidence="5">The sequence shown here is derived from an EMBL/GenBank/DDBJ whole genome shotgun (WGS) entry which is preliminary data.</text>
</comment>
<dbReference type="InterPro" id="IPR001931">
    <property type="entry name" value="Ribosomal_eS21"/>
</dbReference>
<dbReference type="PANTHER" id="PTHR35834:SF2">
    <property type="entry name" value="ATAXIN-10 DOMAIN-CONTAINING PROTEIN"/>
    <property type="match status" value="1"/>
</dbReference>
<dbReference type="GO" id="GO:0003735">
    <property type="term" value="F:structural constituent of ribosome"/>
    <property type="evidence" value="ECO:0007669"/>
    <property type="project" value="InterPro"/>
</dbReference>
<name>A0A8J5EP55_ZINOF</name>
<dbReference type="InterPro" id="IPR038579">
    <property type="entry name" value="Ribosomal_eS21_sf"/>
</dbReference>
<dbReference type="GO" id="GO:0006412">
    <property type="term" value="P:translation"/>
    <property type="evidence" value="ECO:0007669"/>
    <property type="project" value="InterPro"/>
</dbReference>
<dbReference type="SUPFAM" id="SSF48371">
    <property type="entry name" value="ARM repeat"/>
    <property type="match status" value="1"/>
</dbReference>
<evidence type="ECO:0000256" key="1">
    <source>
        <dbReference type="ARBA" id="ARBA00010228"/>
    </source>
</evidence>
<dbReference type="PANTHER" id="PTHR35834">
    <property type="entry name" value="ARMADILLO-TYPE FOLD PROTEIN-RELATED"/>
    <property type="match status" value="1"/>
</dbReference>
<dbReference type="GO" id="GO:0005840">
    <property type="term" value="C:ribosome"/>
    <property type="evidence" value="ECO:0007669"/>
    <property type="project" value="UniProtKB-KW"/>
</dbReference>
<dbReference type="Pfam" id="PF01249">
    <property type="entry name" value="Ribosomal_S21e"/>
    <property type="match status" value="1"/>
</dbReference>
<protein>
    <submittedName>
        <fullName evidence="5">Uncharacterized protein</fullName>
    </submittedName>
</protein>
<evidence type="ECO:0000256" key="4">
    <source>
        <dbReference type="SAM" id="MobiDB-lite"/>
    </source>
</evidence>
<dbReference type="Gene3D" id="1.25.10.10">
    <property type="entry name" value="Leucine-rich Repeat Variant"/>
    <property type="match status" value="1"/>
</dbReference>
<gene>
    <name evidence="5" type="ORF">ZIOFF_073259</name>
</gene>
<dbReference type="Proteomes" id="UP000734854">
    <property type="component" value="Unassembled WGS sequence"/>
</dbReference>
<evidence type="ECO:0000313" key="5">
    <source>
        <dbReference type="EMBL" id="KAG6468571.1"/>
    </source>
</evidence>
<sequence>MEEKGQMSEVLEALEVLKKASKDIEANPHKGGGGAGGGGDCDSPSMKALLELQTGSDDLLSGDPCLSTLSDLLSRFKSLAASLESSSCEKGKGGIWGSILRRRSGKSDEMSRVAGSIGAEIQSWIDRVNADRLVSALLSANKRDEGELVPLLRALESRVSLGFDHGLQDVLLRYGAFAAVESALTDALAPKLVRERAAAAALALVHFNKAVFVGPVLMGPTVDAIVSMSSTSVAALRALNGLIAAIRSPLVDELHAQGAISRLVGLLGSGEGSGVSVEVRMLALDCVLEIGYFGRKEAIDAMLAEGLIKWLAALQRSDLGGTLIEMDGSEGGVTAGWLWHGRAVEEERRFLEARPFASCVARWAVQVEVGEGLRQRERRDIKRQLVWRVKEAAASEAEAATVLSEVLWGSTIWTIKKQKISNFANMDTEELAGRKDPHHHCVSSLVTVANASFCPSSPLSSLFYPSPPLGHALAEILGRVRLVLIHGQHQQLKSREAFPSSSYFVQQQLSLLVDKQERLRNPSPAIERRPPFLCPSFTQRLCFFDLVVADVPALSLDTLCPSTDLPAVQCQQPPLYRAESLVLGFLAAASSGSWSSQAIRGRVHCRAFLDFQQLPLSRQQVVFAMDLLGYELSTDLPAVQCQQPPLYRPESLVLGFPAAASSGSWSSQAIRGRMHCRVFLDFQQLPLSRQQVIFAMDLLGYELRCGVVFLICINGISTEPYDASRPRKLVPEMDYGGPFEGYVVGFGTTDELRTEDNYLPLEVRDPFRQDKMANECCSIQLIDGDGVFNVTSLEHFMKSVKLAEHGFSYAVVSIMGPQSSGKRYHFQDAERSGSATNRLITAKDHASVQINIGHLDDNGVYTGQYTTFALSGFIRAQGKVASLNICDVKCSDQ</sequence>
<comment type="similarity">
    <text evidence="1">Belongs to the eukaryotic ribosomal protein eS21 family.</text>
</comment>
<dbReference type="AlphaFoldDB" id="A0A8J5EP55"/>
<dbReference type="GO" id="GO:1990904">
    <property type="term" value="C:ribonucleoprotein complex"/>
    <property type="evidence" value="ECO:0007669"/>
    <property type="project" value="UniProtKB-KW"/>
</dbReference>
<dbReference type="InterPro" id="IPR011989">
    <property type="entry name" value="ARM-like"/>
</dbReference>
<accession>A0A8J5EP55</accession>
<evidence type="ECO:0000256" key="3">
    <source>
        <dbReference type="ARBA" id="ARBA00023274"/>
    </source>
</evidence>
<keyword evidence="3" id="KW-0687">Ribonucleoprotein</keyword>
<dbReference type="EMBL" id="JACMSC010000022">
    <property type="protein sequence ID" value="KAG6468571.1"/>
    <property type="molecule type" value="Genomic_DNA"/>
</dbReference>